<accession>A0A9D1DS30</accession>
<reference evidence="1" key="2">
    <citation type="journal article" date="2021" name="PeerJ">
        <title>Extensive microbial diversity within the chicken gut microbiome revealed by metagenomics and culture.</title>
        <authorList>
            <person name="Gilroy R."/>
            <person name="Ravi A."/>
            <person name="Getino M."/>
            <person name="Pursley I."/>
            <person name="Horton D.L."/>
            <person name="Alikhan N.F."/>
            <person name="Baker D."/>
            <person name="Gharbi K."/>
            <person name="Hall N."/>
            <person name="Watson M."/>
            <person name="Adriaenssens E.M."/>
            <person name="Foster-Nyarko E."/>
            <person name="Jarju S."/>
            <person name="Secka A."/>
            <person name="Antonio M."/>
            <person name="Oren A."/>
            <person name="Chaudhuri R.R."/>
            <person name="La Ragione R."/>
            <person name="Hildebrand F."/>
            <person name="Pallen M.J."/>
        </authorList>
    </citation>
    <scope>NUCLEOTIDE SEQUENCE</scope>
    <source>
        <strain evidence="1">ChiSjej1B19-7085</strain>
    </source>
</reference>
<gene>
    <name evidence="1" type="ORF">IAA54_09910</name>
</gene>
<protein>
    <recommendedName>
        <fullName evidence="3">Twitching motility protein PilT</fullName>
    </recommendedName>
</protein>
<evidence type="ECO:0000313" key="2">
    <source>
        <dbReference type="Proteomes" id="UP000886785"/>
    </source>
</evidence>
<dbReference type="Proteomes" id="UP000886785">
    <property type="component" value="Unassembled WGS sequence"/>
</dbReference>
<dbReference type="EMBL" id="DVHF01000122">
    <property type="protein sequence ID" value="HIR57972.1"/>
    <property type="molecule type" value="Genomic_DNA"/>
</dbReference>
<proteinExistence type="predicted"/>
<comment type="caution">
    <text evidence="1">The sequence shown here is derived from an EMBL/GenBank/DDBJ whole genome shotgun (WGS) entry which is preliminary data.</text>
</comment>
<reference evidence="1" key="1">
    <citation type="submission" date="2020-10" db="EMBL/GenBank/DDBJ databases">
        <authorList>
            <person name="Gilroy R."/>
        </authorList>
    </citation>
    <scope>NUCLEOTIDE SEQUENCE</scope>
    <source>
        <strain evidence="1">ChiSjej1B19-7085</strain>
    </source>
</reference>
<evidence type="ECO:0008006" key="3">
    <source>
        <dbReference type="Google" id="ProtNLM"/>
    </source>
</evidence>
<sequence length="138" mass="14979">MITLLIGKKGSGKTKKLIDHANEAVKNSNGNVVVIEKGLKLTYDISHSARLIDVDAYGIQGRDALFGFLSGICAGNYDVTDMFLDSTLKIIGSDMDALEKFVLQADELMKKEDVNLTISVSASEEEIPESVLKITSKI</sequence>
<organism evidence="1 2">
    <name type="scientific">Candidatus Gallacutalibacter pullicola</name>
    <dbReference type="NCBI Taxonomy" id="2840830"/>
    <lineage>
        <taxon>Bacteria</taxon>
        <taxon>Bacillati</taxon>
        <taxon>Bacillota</taxon>
        <taxon>Clostridia</taxon>
        <taxon>Eubacteriales</taxon>
        <taxon>Candidatus Gallacutalibacter</taxon>
    </lineage>
</organism>
<evidence type="ECO:0000313" key="1">
    <source>
        <dbReference type="EMBL" id="HIR57972.1"/>
    </source>
</evidence>
<name>A0A9D1DS30_9FIRM</name>
<dbReference type="AlphaFoldDB" id="A0A9D1DS30"/>